<dbReference type="AlphaFoldDB" id="A0A429Z886"/>
<dbReference type="InterPro" id="IPR010380">
    <property type="entry name" value="DUF975"/>
</dbReference>
<dbReference type="OrthoDB" id="9784844at2"/>
<keyword evidence="1" id="KW-1133">Transmembrane helix</keyword>
<dbReference type="Pfam" id="PF06161">
    <property type="entry name" value="DUF975"/>
    <property type="match status" value="1"/>
</dbReference>
<name>A0A429Z886_9ENTE</name>
<proteinExistence type="predicted"/>
<keyword evidence="3" id="KW-1185">Reference proteome</keyword>
<feature type="transmembrane region" description="Helical" evidence="1">
    <location>
        <begin position="50"/>
        <end position="75"/>
    </location>
</feature>
<sequence>MNRSVLKNTAKENLTGKFGKWLIIILIPSIVVGILYAASGVLVESSNRFFVFFGICVYIAVFFISIVLDALYTFASVDTLEKPYLNVGNLLDDVFGDASRIIVSQLLMGLFIFLWSLLLIVPGIMKAYSYRMTMYLIKQHPDLTPMEAIQLSEKLMKGNRLNLFVLDLSFILWQILATITFGLALIYVIPYMNTTHVVYFKELEKDQPYVYTN</sequence>
<accession>A0A429Z886</accession>
<evidence type="ECO:0000313" key="2">
    <source>
        <dbReference type="EMBL" id="RST89927.1"/>
    </source>
</evidence>
<dbReference type="EMBL" id="PXZH01000001">
    <property type="protein sequence ID" value="RST89927.1"/>
    <property type="molecule type" value="Genomic_DNA"/>
</dbReference>
<evidence type="ECO:0000313" key="3">
    <source>
        <dbReference type="Proteomes" id="UP000277864"/>
    </source>
</evidence>
<comment type="caution">
    <text evidence="2">The sequence shown here is derived from an EMBL/GenBank/DDBJ whole genome shotgun (WGS) entry which is preliminary data.</text>
</comment>
<dbReference type="PANTHER" id="PTHR40076:SF1">
    <property type="entry name" value="MEMBRANE PROTEIN"/>
    <property type="match status" value="1"/>
</dbReference>
<evidence type="ECO:0000256" key="1">
    <source>
        <dbReference type="SAM" id="Phobius"/>
    </source>
</evidence>
<gene>
    <name evidence="2" type="ORF">C7P63_02285</name>
</gene>
<reference evidence="2 3" key="1">
    <citation type="submission" date="2018-03" db="EMBL/GenBank/DDBJ databases">
        <authorList>
            <person name="Gulvik C.A."/>
        </authorList>
    </citation>
    <scope>NUCLEOTIDE SEQUENCE [LARGE SCALE GENOMIC DNA]</scope>
    <source>
        <strain evidence="2 3">JCM 31581</strain>
    </source>
</reference>
<protein>
    <recommendedName>
        <fullName evidence="4">DUF975 domain-containing protein</fullName>
    </recommendedName>
</protein>
<organism evidence="2 3">
    <name type="scientific">Vagococcus humatus</name>
    <dbReference type="NCBI Taxonomy" id="1889241"/>
    <lineage>
        <taxon>Bacteria</taxon>
        <taxon>Bacillati</taxon>
        <taxon>Bacillota</taxon>
        <taxon>Bacilli</taxon>
        <taxon>Lactobacillales</taxon>
        <taxon>Enterococcaceae</taxon>
        <taxon>Vagococcus</taxon>
    </lineage>
</organism>
<dbReference type="RefSeq" id="WP_125942541.1">
    <property type="nucleotide sequence ID" value="NZ_PXZH01000001.1"/>
</dbReference>
<keyword evidence="1" id="KW-0472">Membrane</keyword>
<feature type="transmembrane region" description="Helical" evidence="1">
    <location>
        <begin position="101"/>
        <end position="125"/>
    </location>
</feature>
<dbReference type="PANTHER" id="PTHR40076">
    <property type="entry name" value="MEMBRANE PROTEIN-RELATED"/>
    <property type="match status" value="1"/>
</dbReference>
<feature type="transmembrane region" description="Helical" evidence="1">
    <location>
        <begin position="164"/>
        <end position="189"/>
    </location>
</feature>
<dbReference type="Proteomes" id="UP000277864">
    <property type="component" value="Unassembled WGS sequence"/>
</dbReference>
<keyword evidence="1" id="KW-0812">Transmembrane</keyword>
<feature type="transmembrane region" description="Helical" evidence="1">
    <location>
        <begin position="20"/>
        <end position="43"/>
    </location>
</feature>
<evidence type="ECO:0008006" key="4">
    <source>
        <dbReference type="Google" id="ProtNLM"/>
    </source>
</evidence>